<evidence type="ECO:0000313" key="3">
    <source>
        <dbReference type="EMBL" id="SVD84858.1"/>
    </source>
</evidence>
<proteinExistence type="predicted"/>
<feature type="domain" description="CBS" evidence="2">
    <location>
        <begin position="48"/>
        <end position="106"/>
    </location>
</feature>
<reference evidence="3" key="1">
    <citation type="submission" date="2018-05" db="EMBL/GenBank/DDBJ databases">
        <authorList>
            <person name="Lanie J.A."/>
            <person name="Ng W.-L."/>
            <person name="Kazmierczak K.M."/>
            <person name="Andrzejewski T.M."/>
            <person name="Davidsen T.M."/>
            <person name="Wayne K.J."/>
            <person name="Tettelin H."/>
            <person name="Glass J.I."/>
            <person name="Rusch D."/>
            <person name="Podicherti R."/>
            <person name="Tsui H.-C.T."/>
            <person name="Winkler M.E."/>
        </authorList>
    </citation>
    <scope>NUCLEOTIDE SEQUENCE</scope>
</reference>
<dbReference type="CDD" id="cd02205">
    <property type="entry name" value="CBS_pair_SF"/>
    <property type="match status" value="1"/>
</dbReference>
<dbReference type="Gene3D" id="3.10.580.10">
    <property type="entry name" value="CBS-domain"/>
    <property type="match status" value="1"/>
</dbReference>
<dbReference type="PANTHER" id="PTHR43080:SF2">
    <property type="entry name" value="CBS DOMAIN-CONTAINING PROTEIN"/>
    <property type="match status" value="1"/>
</dbReference>
<dbReference type="InterPro" id="IPR051257">
    <property type="entry name" value="Diverse_CBS-Domain"/>
</dbReference>
<dbReference type="SUPFAM" id="SSF54631">
    <property type="entry name" value="CBS-domain pair"/>
    <property type="match status" value="1"/>
</dbReference>
<dbReference type="InterPro" id="IPR000644">
    <property type="entry name" value="CBS_dom"/>
</dbReference>
<dbReference type="EMBL" id="UINC01177295">
    <property type="protein sequence ID" value="SVD84858.1"/>
    <property type="molecule type" value="Genomic_DNA"/>
</dbReference>
<evidence type="ECO:0000256" key="1">
    <source>
        <dbReference type="ARBA" id="ARBA00023122"/>
    </source>
</evidence>
<dbReference type="PANTHER" id="PTHR43080">
    <property type="entry name" value="CBS DOMAIN-CONTAINING PROTEIN CBSX3, MITOCHONDRIAL"/>
    <property type="match status" value="1"/>
</dbReference>
<sequence>MMIKNHIGSVVVTKGNKLIGIFGERDILLNFFNADLGSWDNVIVDNHMKENPKTLQPDDLLDTAIFFMASGDYRHIPIVDDRHEPIGMVSVLSIITYLIEHFPQEVLTLPPRPIRDAMKAREGA</sequence>
<dbReference type="AlphaFoldDB" id="A0A382YQS6"/>
<protein>
    <recommendedName>
        <fullName evidence="2">CBS domain-containing protein</fullName>
    </recommendedName>
</protein>
<gene>
    <name evidence="3" type="ORF">METZ01_LOCUS437712</name>
</gene>
<organism evidence="3">
    <name type="scientific">marine metagenome</name>
    <dbReference type="NCBI Taxonomy" id="408172"/>
    <lineage>
        <taxon>unclassified sequences</taxon>
        <taxon>metagenomes</taxon>
        <taxon>ecological metagenomes</taxon>
    </lineage>
</organism>
<name>A0A382YQS6_9ZZZZ</name>
<dbReference type="InterPro" id="IPR046342">
    <property type="entry name" value="CBS_dom_sf"/>
</dbReference>
<keyword evidence="1" id="KW-0129">CBS domain</keyword>
<dbReference type="PROSITE" id="PS51371">
    <property type="entry name" value="CBS"/>
    <property type="match status" value="1"/>
</dbReference>
<accession>A0A382YQS6</accession>
<dbReference type="Pfam" id="PF00571">
    <property type="entry name" value="CBS"/>
    <property type="match status" value="2"/>
</dbReference>
<evidence type="ECO:0000259" key="2">
    <source>
        <dbReference type="PROSITE" id="PS51371"/>
    </source>
</evidence>
<dbReference type="SMART" id="SM00116">
    <property type="entry name" value="CBS"/>
    <property type="match status" value="1"/>
</dbReference>